<organism evidence="4 5">
    <name type="scientific">Colletotrichum tanaceti</name>
    <dbReference type="NCBI Taxonomy" id="1306861"/>
    <lineage>
        <taxon>Eukaryota</taxon>
        <taxon>Fungi</taxon>
        <taxon>Dikarya</taxon>
        <taxon>Ascomycota</taxon>
        <taxon>Pezizomycotina</taxon>
        <taxon>Sordariomycetes</taxon>
        <taxon>Hypocreomycetidae</taxon>
        <taxon>Glomerellales</taxon>
        <taxon>Glomerellaceae</taxon>
        <taxon>Colletotrichum</taxon>
        <taxon>Colletotrichum destructivum species complex</taxon>
    </lineage>
</organism>
<dbReference type="PANTHER" id="PTHR11559">
    <property type="entry name" value="CARBOXYLESTERASE"/>
    <property type="match status" value="1"/>
</dbReference>
<comment type="caution">
    <text evidence="4">The sequence shown here is derived from an EMBL/GenBank/DDBJ whole genome shotgun (WGS) entry which is preliminary data.</text>
</comment>
<evidence type="ECO:0000313" key="5">
    <source>
        <dbReference type="Proteomes" id="UP000310108"/>
    </source>
</evidence>
<dbReference type="EMBL" id="PJEX01000085">
    <property type="protein sequence ID" value="TKW55832.1"/>
    <property type="molecule type" value="Genomic_DNA"/>
</dbReference>
<feature type="region of interest" description="Disordered" evidence="1">
    <location>
        <begin position="62"/>
        <end position="84"/>
    </location>
</feature>
<dbReference type="AlphaFoldDB" id="A0A4U6XJZ2"/>
<proteinExistence type="predicted"/>
<dbReference type="OrthoDB" id="408631at2759"/>
<accession>A0A4U6XJZ2</accession>
<dbReference type="Gene3D" id="3.40.50.1820">
    <property type="entry name" value="alpha/beta hydrolase"/>
    <property type="match status" value="2"/>
</dbReference>
<dbReference type="Pfam" id="PF00135">
    <property type="entry name" value="COesterase"/>
    <property type="match status" value="1"/>
</dbReference>
<keyword evidence="5" id="KW-1185">Reference proteome</keyword>
<evidence type="ECO:0000313" key="4">
    <source>
        <dbReference type="EMBL" id="TKW55832.1"/>
    </source>
</evidence>
<feature type="domain" description="Carboxylesterase type B" evidence="3">
    <location>
        <begin position="27"/>
        <end position="380"/>
    </location>
</feature>
<sequence length="542" mass="58541">MKSSILWLLALATNVRSAASNCSHSDSLTVRTSTGAFTGLVDPAFPNTRQWRSIPFAAPPVGPRRWLPPQKLSPSSEQHEHATKYPPSCPQFVTAVESLWNTPLTKGNLIYNGGQSDSSGLVGEATSEDCLYLAVWRPTSPPPKGGFPVLFFMTGGGFVIGGIHLPWQIPTSWVERSQSAIIVSVNYRVNIFGFPNARGLADGEQNLGILDQRAALEWVRDNIAAFGGDPSRITHWGRSAGSISADIHAYAYHDDPIAQAYFLESGTISSGIDVDPTHSNFSSVAQHVGCESPCGAEGCNNGDDGGVAELDCMRRVSFAQITNFIGQYGDEGEMPALSFGPVRDDQIVFRDYEARAAAGQLARRPSLISSTANELSSLVPWPKENLTEGPWQPLVTALDIASACGIRDTVVSRNQLSTSEAPVYRFQYAGQFPNLNVYDWLGAYHNSETPLVFGTYGLLDHVAPSTEFQAEVSRAMQDHIMAFAEDPYQGPFKRFGWEPQVVSEAGGGSLLRFGAGGKAVQKIDGLEVDGVCEGVGEYDPFP</sequence>
<feature type="signal peptide" evidence="2">
    <location>
        <begin position="1"/>
        <end position="20"/>
    </location>
</feature>
<reference evidence="4 5" key="1">
    <citation type="journal article" date="2019" name="PLoS ONE">
        <title>Comparative genome analysis indicates high evolutionary potential of pathogenicity genes in Colletotrichum tanaceti.</title>
        <authorList>
            <person name="Lelwala R.V."/>
            <person name="Korhonen P.K."/>
            <person name="Young N.D."/>
            <person name="Scott J.B."/>
            <person name="Ades P.A."/>
            <person name="Gasser R.B."/>
            <person name="Taylor P.W.J."/>
        </authorList>
    </citation>
    <scope>NUCLEOTIDE SEQUENCE [LARGE SCALE GENOMIC DNA]</scope>
    <source>
        <strain evidence="4">BRIP57314</strain>
    </source>
</reference>
<dbReference type="SUPFAM" id="SSF53474">
    <property type="entry name" value="alpha/beta-Hydrolases"/>
    <property type="match status" value="1"/>
</dbReference>
<name>A0A4U6XJZ2_9PEZI</name>
<protein>
    <submittedName>
        <fullName evidence="4">Putative secreted lipase</fullName>
    </submittedName>
</protein>
<dbReference type="InterPro" id="IPR002018">
    <property type="entry name" value="CarbesteraseB"/>
</dbReference>
<dbReference type="Proteomes" id="UP000310108">
    <property type="component" value="Unassembled WGS sequence"/>
</dbReference>
<feature type="chain" id="PRO_5020571645" evidence="2">
    <location>
        <begin position="21"/>
        <end position="542"/>
    </location>
</feature>
<dbReference type="STRING" id="1306861.A0A4U6XJZ2"/>
<keyword evidence="2" id="KW-0732">Signal</keyword>
<dbReference type="InterPro" id="IPR050309">
    <property type="entry name" value="Type-B_Carboxylest/Lipase"/>
</dbReference>
<evidence type="ECO:0000256" key="2">
    <source>
        <dbReference type="SAM" id="SignalP"/>
    </source>
</evidence>
<gene>
    <name evidence="4" type="ORF">CTA1_8773</name>
</gene>
<evidence type="ECO:0000259" key="3">
    <source>
        <dbReference type="Pfam" id="PF00135"/>
    </source>
</evidence>
<evidence type="ECO:0000256" key="1">
    <source>
        <dbReference type="SAM" id="MobiDB-lite"/>
    </source>
</evidence>
<dbReference type="InterPro" id="IPR029058">
    <property type="entry name" value="AB_hydrolase_fold"/>
</dbReference>